<accession>A0ABV2MYS2</accession>
<gene>
    <name evidence="4" type="ORF">ABID37_002167</name>
</gene>
<dbReference type="InterPro" id="IPR018976">
    <property type="entry name" value="Imelysin-like"/>
</dbReference>
<organism evidence="4 5">
    <name type="scientific">Aquamicrobium terrae</name>
    <dbReference type="NCBI Taxonomy" id="1324945"/>
    <lineage>
        <taxon>Bacteria</taxon>
        <taxon>Pseudomonadati</taxon>
        <taxon>Pseudomonadota</taxon>
        <taxon>Alphaproteobacteria</taxon>
        <taxon>Hyphomicrobiales</taxon>
        <taxon>Phyllobacteriaceae</taxon>
        <taxon>Aquamicrobium</taxon>
    </lineage>
</organism>
<evidence type="ECO:0000256" key="2">
    <source>
        <dbReference type="ARBA" id="ARBA00022729"/>
    </source>
</evidence>
<reference evidence="4 5" key="1">
    <citation type="submission" date="2024-06" db="EMBL/GenBank/DDBJ databases">
        <title>Genomic Encyclopedia of Type Strains, Phase IV (KMG-IV): sequencing the most valuable type-strain genomes for metagenomic binning, comparative biology and taxonomic classification.</title>
        <authorList>
            <person name="Goeker M."/>
        </authorList>
    </citation>
    <scope>NUCLEOTIDE SEQUENCE [LARGE SCALE GENOMIC DNA]</scope>
    <source>
        <strain evidence="4 5">DSM 27865</strain>
    </source>
</reference>
<proteinExistence type="predicted"/>
<dbReference type="Pfam" id="PF09375">
    <property type="entry name" value="Peptidase_M75"/>
    <property type="match status" value="1"/>
</dbReference>
<protein>
    <submittedName>
        <fullName evidence="4">Iron-regulated protein</fullName>
    </submittedName>
</protein>
<dbReference type="InterPro" id="IPR038352">
    <property type="entry name" value="Imelysin_sf"/>
</dbReference>
<name>A0ABV2MYS2_9HYPH</name>
<comment type="caution">
    <text evidence="4">The sequence shown here is derived from an EMBL/GenBank/DDBJ whole genome shotgun (WGS) entry which is preliminary data.</text>
</comment>
<dbReference type="EMBL" id="JBEPML010000006">
    <property type="protein sequence ID" value="MET3791957.1"/>
    <property type="molecule type" value="Genomic_DNA"/>
</dbReference>
<sequence length="434" mass="46545">MTRNRVSTRHMARMAAIGATAALTAAIFILPARAETDAKAIIKTYSDIALAKYEDSLTTAKTLDTAIDALLATPSAETLDAAKAAWKAARIPYQQTEVYRFGNAIVDDWEGRVNAWPLDEGLIDYVDTSYGTESDENTLYTANVIANTKIEIDGQEVDASKLTPEFLSGTLQEAGDIEANVATGYHAIEFLLWGQDLNGTGPGAGERPFTDYDKANCTGGNCERRAEYLKAASTLLVSDLQEMVDNWKEGGEARKALTDGDDNTGLSTILTGMGSLSYGELAGERMKLGLLLHDPEEEHDCFSDNTHISHLYDAAGIREAYLGSYKRIDGSTVEGPSLSEMVKGIDPALDTEMTGKLDATVAKMEAIQARAEGGEAYDQQIGEGNAEGNATVQAAIDALVDQTKSIERVVAALKLDAIAFEGSDSLDAPDKVFQ</sequence>
<dbReference type="Gene3D" id="1.20.1420.20">
    <property type="entry name" value="M75 peptidase, HXXE motif"/>
    <property type="match status" value="1"/>
</dbReference>
<keyword evidence="5" id="KW-1185">Reference proteome</keyword>
<dbReference type="Proteomes" id="UP001549076">
    <property type="component" value="Unassembled WGS sequence"/>
</dbReference>
<evidence type="ECO:0000313" key="4">
    <source>
        <dbReference type="EMBL" id="MET3791957.1"/>
    </source>
</evidence>
<feature type="domain" description="Imelysin-like" evidence="3">
    <location>
        <begin position="49"/>
        <end position="405"/>
    </location>
</feature>
<evidence type="ECO:0000313" key="5">
    <source>
        <dbReference type="Proteomes" id="UP001549076"/>
    </source>
</evidence>
<dbReference type="CDD" id="cd14657">
    <property type="entry name" value="Imelysin_IrpA-like"/>
    <property type="match status" value="1"/>
</dbReference>
<evidence type="ECO:0000259" key="3">
    <source>
        <dbReference type="Pfam" id="PF09375"/>
    </source>
</evidence>
<comment type="subcellular location">
    <subcellularLocation>
        <location evidence="1">Cell envelope</location>
    </subcellularLocation>
</comment>
<keyword evidence="2" id="KW-0732">Signal</keyword>
<evidence type="ECO:0000256" key="1">
    <source>
        <dbReference type="ARBA" id="ARBA00004196"/>
    </source>
</evidence>